<dbReference type="PANTHER" id="PTHR42724:SF1">
    <property type="entry name" value="TETRAACYLDISACCHARIDE 4'-KINASE, MITOCHONDRIAL-RELATED"/>
    <property type="match status" value="1"/>
</dbReference>
<dbReference type="GO" id="GO:0009245">
    <property type="term" value="P:lipid A biosynthetic process"/>
    <property type="evidence" value="ECO:0007669"/>
    <property type="project" value="UniProtKB-UniRule"/>
</dbReference>
<evidence type="ECO:0000256" key="2">
    <source>
        <dbReference type="ARBA" id="ARBA00004870"/>
    </source>
</evidence>
<proteinExistence type="inferred from homology"/>
<dbReference type="PANTHER" id="PTHR42724">
    <property type="entry name" value="TETRAACYLDISACCHARIDE 4'-KINASE"/>
    <property type="match status" value="1"/>
</dbReference>
<dbReference type="GO" id="GO:0005524">
    <property type="term" value="F:ATP binding"/>
    <property type="evidence" value="ECO:0007669"/>
    <property type="project" value="UniProtKB-UniRule"/>
</dbReference>
<dbReference type="SUPFAM" id="SSF52540">
    <property type="entry name" value="P-loop containing nucleoside triphosphate hydrolases"/>
    <property type="match status" value="1"/>
</dbReference>
<keyword evidence="9 13" id="KW-0418">Kinase</keyword>
<reference evidence="14 15" key="1">
    <citation type="submission" date="2018-06" db="EMBL/GenBank/DDBJ databases">
        <authorList>
            <consortium name="Pathogen Informatics"/>
            <person name="Doyle S."/>
        </authorList>
    </citation>
    <scope>NUCLEOTIDE SEQUENCE [LARGE SCALE GENOMIC DNA]</scope>
    <source>
        <strain evidence="14 15">NCTC10616</strain>
    </source>
</reference>
<gene>
    <name evidence="13 14" type="primary">lpxK</name>
    <name evidence="14" type="ORF">NCTC10616_00317</name>
</gene>
<dbReference type="UniPathway" id="UPA00359">
    <property type="reaction ID" value="UER00482"/>
</dbReference>
<dbReference type="Proteomes" id="UP000254193">
    <property type="component" value="Unassembled WGS sequence"/>
</dbReference>
<evidence type="ECO:0000256" key="5">
    <source>
        <dbReference type="ARBA" id="ARBA00022516"/>
    </source>
</evidence>
<evidence type="ECO:0000256" key="13">
    <source>
        <dbReference type="HAMAP-Rule" id="MF_00409"/>
    </source>
</evidence>
<evidence type="ECO:0000256" key="9">
    <source>
        <dbReference type="ARBA" id="ARBA00022777"/>
    </source>
</evidence>
<comment type="similarity">
    <text evidence="13">Belongs to the LpxK family.</text>
</comment>
<evidence type="ECO:0000256" key="1">
    <source>
        <dbReference type="ARBA" id="ARBA00002274"/>
    </source>
</evidence>
<sequence length="369" mass="39639">MPRLILLRGLVSNMPNYFKLHTLIERHWQKPYPVLSFLLKPLSGLFAKIAAKRRADFLSGNRQSEKLSVPVVVVGNIHAGGTGKTPIAAALVSGLQEKGVKVGIISRGYGRKSKAVHVLNEKSRAEDAGDEPLLLFRKTGAPTAVGVSRAEAGRALLAAHPDIGLIVADDGLQHYALRRDVEIVVFPAADTGRTDLDLLPNGSLREPLSRLDSADAVVVSGGKADASFMPSENMFHSRIETGQIYRLNRPSEKLDLAGLGNQAVAAVAGIAKPERFFDSLRHMGITLNQTVALPDHAGISAADLPDADAVIITEKDAVKFSDGIGLNHIWVLPVCAIIEPDLAEFVLERLEGAEGRLKARFGRSDNGLE</sequence>
<keyword evidence="10 13" id="KW-0067">ATP-binding</keyword>
<organism evidence="14 15">
    <name type="scientific">Neisseria lactamica</name>
    <dbReference type="NCBI Taxonomy" id="486"/>
    <lineage>
        <taxon>Bacteria</taxon>
        <taxon>Pseudomonadati</taxon>
        <taxon>Pseudomonadota</taxon>
        <taxon>Betaproteobacteria</taxon>
        <taxon>Neisseriales</taxon>
        <taxon>Neisseriaceae</taxon>
        <taxon>Neisseria</taxon>
    </lineage>
</organism>
<comment type="function">
    <text evidence="1 13">Transfers the gamma-phosphate of ATP to the 4'-position of a tetraacyldisaccharide 1-phosphate intermediate (termed DS-1-P) to form tetraacyldisaccharide 1,4'-bis-phosphate (lipid IVA).</text>
</comment>
<keyword evidence="5 13" id="KW-0444">Lipid biosynthesis</keyword>
<feature type="binding site" evidence="13">
    <location>
        <begin position="78"/>
        <end position="85"/>
    </location>
    <ligand>
        <name>ATP</name>
        <dbReference type="ChEBI" id="CHEBI:30616"/>
    </ligand>
</feature>
<name>A0A378VI73_NEILA</name>
<evidence type="ECO:0000256" key="8">
    <source>
        <dbReference type="ARBA" id="ARBA00022741"/>
    </source>
</evidence>
<evidence type="ECO:0000256" key="6">
    <source>
        <dbReference type="ARBA" id="ARBA00022556"/>
    </source>
</evidence>
<evidence type="ECO:0000256" key="7">
    <source>
        <dbReference type="ARBA" id="ARBA00022679"/>
    </source>
</evidence>
<evidence type="ECO:0000256" key="10">
    <source>
        <dbReference type="ARBA" id="ARBA00022840"/>
    </source>
</evidence>
<dbReference type="GO" id="GO:0009244">
    <property type="term" value="P:lipopolysaccharide core region biosynthetic process"/>
    <property type="evidence" value="ECO:0007669"/>
    <property type="project" value="TreeGrafter"/>
</dbReference>
<accession>A0A378VI73</accession>
<comment type="catalytic activity">
    <reaction evidence="13">
        <text>a lipid A disaccharide + ATP = a lipid IVA + ADP + H(+)</text>
        <dbReference type="Rhea" id="RHEA:67840"/>
        <dbReference type="ChEBI" id="CHEBI:15378"/>
        <dbReference type="ChEBI" id="CHEBI:30616"/>
        <dbReference type="ChEBI" id="CHEBI:176343"/>
        <dbReference type="ChEBI" id="CHEBI:176425"/>
        <dbReference type="ChEBI" id="CHEBI:456216"/>
        <dbReference type="EC" id="2.7.1.130"/>
    </reaction>
</comment>
<dbReference type="GO" id="GO:0005886">
    <property type="term" value="C:plasma membrane"/>
    <property type="evidence" value="ECO:0007669"/>
    <property type="project" value="TreeGrafter"/>
</dbReference>
<dbReference type="InterPro" id="IPR027417">
    <property type="entry name" value="P-loop_NTPase"/>
</dbReference>
<evidence type="ECO:0000313" key="14">
    <source>
        <dbReference type="EMBL" id="SUA16675.1"/>
    </source>
</evidence>
<keyword evidence="7 13" id="KW-0808">Transferase</keyword>
<dbReference type="InterPro" id="IPR003758">
    <property type="entry name" value="LpxK"/>
</dbReference>
<evidence type="ECO:0000313" key="15">
    <source>
        <dbReference type="Proteomes" id="UP000254193"/>
    </source>
</evidence>
<keyword evidence="6 13" id="KW-0441">Lipid A biosynthesis</keyword>
<protein>
    <recommendedName>
        <fullName evidence="4 13">Tetraacyldisaccharide 4'-kinase</fullName>
        <ecNumber evidence="3 13">2.7.1.130</ecNumber>
    </recommendedName>
    <alternativeName>
        <fullName evidence="12 13">Lipid A 4'-kinase</fullName>
    </alternativeName>
</protein>
<keyword evidence="11 13" id="KW-0443">Lipid metabolism</keyword>
<dbReference type="EMBL" id="UGRO01000002">
    <property type="protein sequence ID" value="SUA16675.1"/>
    <property type="molecule type" value="Genomic_DNA"/>
</dbReference>
<dbReference type="EC" id="2.7.1.130" evidence="3 13"/>
<dbReference type="AlphaFoldDB" id="A0A378VI73"/>
<dbReference type="NCBIfam" id="TIGR00682">
    <property type="entry name" value="lpxK"/>
    <property type="match status" value="1"/>
</dbReference>
<keyword evidence="15" id="KW-1185">Reference proteome</keyword>
<keyword evidence="8 13" id="KW-0547">Nucleotide-binding</keyword>
<evidence type="ECO:0000256" key="3">
    <source>
        <dbReference type="ARBA" id="ARBA00012071"/>
    </source>
</evidence>
<dbReference type="HAMAP" id="MF_00409">
    <property type="entry name" value="LpxK"/>
    <property type="match status" value="1"/>
</dbReference>
<evidence type="ECO:0000256" key="11">
    <source>
        <dbReference type="ARBA" id="ARBA00023098"/>
    </source>
</evidence>
<dbReference type="Pfam" id="PF02606">
    <property type="entry name" value="LpxK"/>
    <property type="match status" value="1"/>
</dbReference>
<evidence type="ECO:0000256" key="4">
    <source>
        <dbReference type="ARBA" id="ARBA00016436"/>
    </source>
</evidence>
<dbReference type="GO" id="GO:0009029">
    <property type="term" value="F:lipid-A 4'-kinase activity"/>
    <property type="evidence" value="ECO:0007669"/>
    <property type="project" value="UniProtKB-UniRule"/>
</dbReference>
<comment type="pathway">
    <text evidence="2 13">Glycolipid biosynthesis; lipid IV(A) biosynthesis; lipid IV(A) from (3R)-3-hydroxytetradecanoyl-[acyl-carrier-protein] and UDP-N-acetyl-alpha-D-glucosamine: step 6/6.</text>
</comment>
<evidence type="ECO:0000256" key="12">
    <source>
        <dbReference type="ARBA" id="ARBA00029757"/>
    </source>
</evidence>